<dbReference type="PROSITE" id="PS50943">
    <property type="entry name" value="HTH_CROC1"/>
    <property type="match status" value="1"/>
</dbReference>
<accession>A0A2A7D4E6</accession>
<name>A0A2A7D4E6_BACAN</name>
<dbReference type="Proteomes" id="UP000220192">
    <property type="component" value="Unassembled WGS sequence"/>
</dbReference>
<dbReference type="SUPFAM" id="SSF47413">
    <property type="entry name" value="lambda repressor-like DNA-binding domains"/>
    <property type="match status" value="1"/>
</dbReference>
<evidence type="ECO:0000313" key="3">
    <source>
        <dbReference type="EMBL" id="PDZ14866.1"/>
    </source>
</evidence>
<dbReference type="EMBL" id="NVLX01000025">
    <property type="protein sequence ID" value="PDZ14866.1"/>
    <property type="molecule type" value="Genomic_DNA"/>
</dbReference>
<dbReference type="Gene3D" id="1.10.260.40">
    <property type="entry name" value="lambda repressor-like DNA-binding domains"/>
    <property type="match status" value="1"/>
</dbReference>
<reference evidence="3 4" key="1">
    <citation type="submission" date="2017-09" db="EMBL/GenBank/DDBJ databases">
        <title>Large-scale bioinformatics analysis of Bacillus genomes uncovers conserved roles of natural products in bacterial physiology.</title>
        <authorList>
            <consortium name="Agbiome Team Llc"/>
            <person name="Bleich R.M."/>
            <person name="Grubbs K.J."/>
            <person name="Santa Maria K.C."/>
            <person name="Allen S.E."/>
            <person name="Farag S."/>
            <person name="Shank E.A."/>
            <person name="Bowers A."/>
        </authorList>
    </citation>
    <scope>NUCLEOTIDE SEQUENCE [LARGE SCALE GENOMIC DNA]</scope>
    <source>
        <strain evidence="3 4">AFS095574</strain>
    </source>
</reference>
<dbReference type="CDD" id="cd00093">
    <property type="entry name" value="HTH_XRE"/>
    <property type="match status" value="1"/>
</dbReference>
<gene>
    <name evidence="3" type="ORF">CON16_23515</name>
</gene>
<keyword evidence="1" id="KW-0238">DNA-binding</keyword>
<feature type="domain" description="HTH cro/C1-type" evidence="2">
    <location>
        <begin position="9"/>
        <end position="64"/>
    </location>
</feature>
<dbReference type="AlphaFoldDB" id="A0A2A7D4E6"/>
<dbReference type="GO" id="GO:0003677">
    <property type="term" value="F:DNA binding"/>
    <property type="evidence" value="ECO:0007669"/>
    <property type="project" value="UniProtKB-KW"/>
</dbReference>
<evidence type="ECO:0000256" key="1">
    <source>
        <dbReference type="ARBA" id="ARBA00023125"/>
    </source>
</evidence>
<comment type="caution">
    <text evidence="3">The sequence shown here is derived from an EMBL/GenBank/DDBJ whole genome shotgun (WGS) entry which is preliminary data.</text>
</comment>
<dbReference type="PANTHER" id="PTHR46558:SF4">
    <property type="entry name" value="DNA-BIDING PHAGE PROTEIN"/>
    <property type="match status" value="1"/>
</dbReference>
<evidence type="ECO:0000313" key="4">
    <source>
        <dbReference type="Proteomes" id="UP000220192"/>
    </source>
</evidence>
<organism evidence="3 4">
    <name type="scientific">Bacillus anthracis</name>
    <name type="common">anthrax bacterium</name>
    <dbReference type="NCBI Taxonomy" id="1392"/>
    <lineage>
        <taxon>Bacteria</taxon>
        <taxon>Bacillati</taxon>
        <taxon>Bacillota</taxon>
        <taxon>Bacilli</taxon>
        <taxon>Bacillales</taxon>
        <taxon>Bacillaceae</taxon>
        <taxon>Bacillus</taxon>
        <taxon>Bacillus cereus group</taxon>
    </lineage>
</organism>
<dbReference type="InterPro" id="IPR010982">
    <property type="entry name" value="Lambda_DNA-bd_dom_sf"/>
</dbReference>
<protein>
    <submittedName>
        <fullName evidence="3">XRE family transcriptional regulator</fullName>
    </submittedName>
</protein>
<sequence length="67" mass="7540">MIKLNTEKVKALREQHGYSQKLVAEYLGYTHKGAYSLLESGDRQPSVSKLGMLAKLYEIKVDDLLIG</sequence>
<dbReference type="SMART" id="SM00530">
    <property type="entry name" value="HTH_XRE"/>
    <property type="match status" value="1"/>
</dbReference>
<dbReference type="Pfam" id="PF01381">
    <property type="entry name" value="HTH_3"/>
    <property type="match status" value="1"/>
</dbReference>
<evidence type="ECO:0000259" key="2">
    <source>
        <dbReference type="PROSITE" id="PS50943"/>
    </source>
</evidence>
<proteinExistence type="predicted"/>
<dbReference type="RefSeq" id="WP_074562991.1">
    <property type="nucleotide sequence ID" value="NZ_NVLX01000025.1"/>
</dbReference>
<dbReference type="PANTHER" id="PTHR46558">
    <property type="entry name" value="TRACRIPTIONAL REGULATORY PROTEIN-RELATED-RELATED"/>
    <property type="match status" value="1"/>
</dbReference>
<dbReference type="InterPro" id="IPR001387">
    <property type="entry name" value="Cro/C1-type_HTH"/>
</dbReference>